<protein>
    <recommendedName>
        <fullName evidence="11">8-oxo-dGTP diphosphatase</fullName>
        <ecNumber evidence="11">3.6.1.55</ecNumber>
    </recommendedName>
</protein>
<organism evidence="14 15">
    <name type="scientific">Arthrobacter flavus</name>
    <dbReference type="NCBI Taxonomy" id="95172"/>
    <lineage>
        <taxon>Bacteria</taxon>
        <taxon>Bacillati</taxon>
        <taxon>Actinomycetota</taxon>
        <taxon>Actinomycetes</taxon>
        <taxon>Micrococcales</taxon>
        <taxon>Micrococcaceae</taxon>
        <taxon>Arthrobacter</taxon>
    </lineage>
</organism>
<dbReference type="Gene3D" id="3.90.79.10">
    <property type="entry name" value="Nucleoside Triphosphate Pyrophosphohydrolase"/>
    <property type="match status" value="1"/>
</dbReference>
<comment type="similarity">
    <text evidence="2 12">Belongs to the Nudix hydrolase family.</text>
</comment>
<evidence type="ECO:0000256" key="3">
    <source>
        <dbReference type="ARBA" id="ARBA00022457"/>
    </source>
</evidence>
<dbReference type="InterPro" id="IPR020476">
    <property type="entry name" value="Nudix_hydrolase"/>
</dbReference>
<keyword evidence="7 12" id="KW-0378">Hydrolase</keyword>
<keyword evidence="8" id="KW-0460">Magnesium</keyword>
<dbReference type="PROSITE" id="PS51462">
    <property type="entry name" value="NUDIX"/>
    <property type="match status" value="1"/>
</dbReference>
<dbReference type="RefSeq" id="WP_343879521.1">
    <property type="nucleotide sequence ID" value="NZ_BAAAIJ010000036.1"/>
</dbReference>
<evidence type="ECO:0000256" key="9">
    <source>
        <dbReference type="ARBA" id="ARBA00023204"/>
    </source>
</evidence>
<comment type="catalytic activity">
    <reaction evidence="10">
        <text>8-oxo-dGTP + H2O = 8-oxo-dGMP + diphosphate + H(+)</text>
        <dbReference type="Rhea" id="RHEA:31575"/>
        <dbReference type="ChEBI" id="CHEBI:15377"/>
        <dbReference type="ChEBI" id="CHEBI:15378"/>
        <dbReference type="ChEBI" id="CHEBI:33019"/>
        <dbReference type="ChEBI" id="CHEBI:63224"/>
        <dbReference type="ChEBI" id="CHEBI:77896"/>
        <dbReference type="EC" id="3.6.1.55"/>
    </reaction>
</comment>
<sequence length="140" mass="15436">MAHHVAVGALVSSEGVLLMHRRQELSYYPDCWDFPGGHIEDGESPTSALVRELNEELGITAVVTGEPRLRILENAEEADGLMLDLWVVSKWSGIAANIATDEHDDLKWVSAGDIDGLRLAHPLYLDLLKELAPPRSSWPT</sequence>
<evidence type="ECO:0000256" key="1">
    <source>
        <dbReference type="ARBA" id="ARBA00001946"/>
    </source>
</evidence>
<evidence type="ECO:0000256" key="5">
    <source>
        <dbReference type="ARBA" id="ARBA00022723"/>
    </source>
</evidence>
<evidence type="ECO:0000256" key="12">
    <source>
        <dbReference type="RuleBase" id="RU003476"/>
    </source>
</evidence>
<feature type="domain" description="Nudix hydrolase" evidence="13">
    <location>
        <begin position="2"/>
        <end position="132"/>
    </location>
</feature>
<dbReference type="PRINTS" id="PR00502">
    <property type="entry name" value="NUDIXFAMILY"/>
</dbReference>
<evidence type="ECO:0000256" key="7">
    <source>
        <dbReference type="ARBA" id="ARBA00022801"/>
    </source>
</evidence>
<comment type="cofactor">
    <cofactor evidence="1">
        <name>Mg(2+)</name>
        <dbReference type="ChEBI" id="CHEBI:18420"/>
    </cofactor>
</comment>
<accession>A0ABW4Q9T2</accession>
<evidence type="ECO:0000259" key="13">
    <source>
        <dbReference type="PROSITE" id="PS51462"/>
    </source>
</evidence>
<evidence type="ECO:0000256" key="4">
    <source>
        <dbReference type="ARBA" id="ARBA00022705"/>
    </source>
</evidence>
<dbReference type="PANTHER" id="PTHR47707:SF1">
    <property type="entry name" value="NUDIX HYDROLASE FAMILY PROTEIN"/>
    <property type="match status" value="1"/>
</dbReference>
<dbReference type="EC" id="3.6.1.55" evidence="11"/>
<evidence type="ECO:0000256" key="11">
    <source>
        <dbReference type="ARBA" id="ARBA00038905"/>
    </source>
</evidence>
<dbReference type="InterPro" id="IPR047127">
    <property type="entry name" value="MutT-like"/>
</dbReference>
<comment type="caution">
    <text evidence="14">The sequence shown here is derived from an EMBL/GenBank/DDBJ whole genome shotgun (WGS) entry which is preliminary data.</text>
</comment>
<evidence type="ECO:0000256" key="8">
    <source>
        <dbReference type="ARBA" id="ARBA00022842"/>
    </source>
</evidence>
<evidence type="ECO:0000313" key="14">
    <source>
        <dbReference type="EMBL" id="MFD1847457.1"/>
    </source>
</evidence>
<keyword evidence="6" id="KW-0227">DNA damage</keyword>
<dbReference type="InterPro" id="IPR000086">
    <property type="entry name" value="NUDIX_hydrolase_dom"/>
</dbReference>
<dbReference type="InterPro" id="IPR020084">
    <property type="entry name" value="NUDIX_hydrolase_CS"/>
</dbReference>
<dbReference type="InterPro" id="IPR015797">
    <property type="entry name" value="NUDIX_hydrolase-like_dom_sf"/>
</dbReference>
<keyword evidence="3" id="KW-0515">Mutator protein</keyword>
<keyword evidence="9" id="KW-0234">DNA repair</keyword>
<keyword evidence="4" id="KW-0235">DNA replication</keyword>
<name>A0ABW4Q9T2_9MICC</name>
<evidence type="ECO:0000256" key="10">
    <source>
        <dbReference type="ARBA" id="ARBA00035861"/>
    </source>
</evidence>
<evidence type="ECO:0000256" key="2">
    <source>
        <dbReference type="ARBA" id="ARBA00005582"/>
    </source>
</evidence>
<dbReference type="PANTHER" id="PTHR47707">
    <property type="entry name" value="8-OXO-DGTP DIPHOSPHATASE"/>
    <property type="match status" value="1"/>
</dbReference>
<dbReference type="Pfam" id="PF00293">
    <property type="entry name" value="NUDIX"/>
    <property type="match status" value="1"/>
</dbReference>
<dbReference type="PROSITE" id="PS00893">
    <property type="entry name" value="NUDIX_BOX"/>
    <property type="match status" value="1"/>
</dbReference>
<dbReference type="EMBL" id="JBHUGA010000052">
    <property type="protein sequence ID" value="MFD1847457.1"/>
    <property type="molecule type" value="Genomic_DNA"/>
</dbReference>
<gene>
    <name evidence="14" type="ORF">ACFSFX_12725</name>
</gene>
<proteinExistence type="inferred from homology"/>
<keyword evidence="15" id="KW-1185">Reference proteome</keyword>
<reference evidence="15" key="1">
    <citation type="journal article" date="2019" name="Int. J. Syst. Evol. Microbiol.">
        <title>The Global Catalogue of Microorganisms (GCM) 10K type strain sequencing project: providing services to taxonomists for standard genome sequencing and annotation.</title>
        <authorList>
            <consortium name="The Broad Institute Genomics Platform"/>
            <consortium name="The Broad Institute Genome Sequencing Center for Infectious Disease"/>
            <person name="Wu L."/>
            <person name="Ma J."/>
        </authorList>
    </citation>
    <scope>NUCLEOTIDE SEQUENCE [LARGE SCALE GENOMIC DNA]</scope>
    <source>
        <strain evidence="15">JCM 11496</strain>
    </source>
</reference>
<evidence type="ECO:0000313" key="15">
    <source>
        <dbReference type="Proteomes" id="UP001597307"/>
    </source>
</evidence>
<dbReference type="SUPFAM" id="SSF55811">
    <property type="entry name" value="Nudix"/>
    <property type="match status" value="1"/>
</dbReference>
<evidence type="ECO:0000256" key="6">
    <source>
        <dbReference type="ARBA" id="ARBA00022763"/>
    </source>
</evidence>
<keyword evidence="5" id="KW-0479">Metal-binding</keyword>
<dbReference type="Proteomes" id="UP001597307">
    <property type="component" value="Unassembled WGS sequence"/>
</dbReference>